<sequence>GYLSEEVQAAVQQLLLALADRSLASVCSWPDDVGKKLRWSTALHYSNTPDSACNYDYDAEYPAFLC</sequence>
<evidence type="ECO:0000256" key="7">
    <source>
        <dbReference type="ARBA" id="ARBA00022801"/>
    </source>
</evidence>
<keyword evidence="8" id="KW-1015">Disulfide bond</keyword>
<name>A0A2P5DCG2_PARAD</name>
<dbReference type="AlphaFoldDB" id="A0A2P5DCG2"/>
<evidence type="ECO:0000313" key="11">
    <source>
        <dbReference type="Proteomes" id="UP000237105"/>
    </source>
</evidence>
<dbReference type="Pfam" id="PF02265">
    <property type="entry name" value="S1-P1_nuclease"/>
    <property type="match status" value="1"/>
</dbReference>
<dbReference type="GO" id="GO:0006308">
    <property type="term" value="P:DNA catabolic process"/>
    <property type="evidence" value="ECO:0007669"/>
    <property type="project" value="InterPro"/>
</dbReference>
<evidence type="ECO:0000256" key="2">
    <source>
        <dbReference type="ARBA" id="ARBA00009547"/>
    </source>
</evidence>
<keyword evidence="6" id="KW-0255">Endonuclease</keyword>
<comment type="catalytic activity">
    <reaction evidence="1">
        <text>Endonucleolytic cleavage to 5'-phosphomononucleotide and 5'-phosphooligonucleotide end-products.</text>
        <dbReference type="EC" id="3.1.30.1"/>
    </reaction>
</comment>
<keyword evidence="7" id="KW-0378">Hydrolase</keyword>
<dbReference type="STRING" id="3476.A0A2P5DCG2"/>
<feature type="non-terminal residue" evidence="10">
    <location>
        <position position="1"/>
    </location>
</feature>
<keyword evidence="9" id="KW-0325">Glycoprotein</keyword>
<evidence type="ECO:0000313" key="10">
    <source>
        <dbReference type="EMBL" id="PON70975.1"/>
    </source>
</evidence>
<dbReference type="GO" id="GO:0003676">
    <property type="term" value="F:nucleic acid binding"/>
    <property type="evidence" value="ECO:0007669"/>
    <property type="project" value="InterPro"/>
</dbReference>
<keyword evidence="5" id="KW-0479">Metal-binding</keyword>
<reference evidence="11" key="1">
    <citation type="submission" date="2016-06" db="EMBL/GenBank/DDBJ databases">
        <title>Parallel loss of symbiosis genes in relatives of nitrogen-fixing non-legume Parasponia.</title>
        <authorList>
            <person name="Van Velzen R."/>
            <person name="Holmer R."/>
            <person name="Bu F."/>
            <person name="Rutten L."/>
            <person name="Van Zeijl A."/>
            <person name="Liu W."/>
            <person name="Santuari L."/>
            <person name="Cao Q."/>
            <person name="Sharma T."/>
            <person name="Shen D."/>
            <person name="Roswanjaya Y."/>
            <person name="Wardhani T."/>
            <person name="Kalhor M.S."/>
            <person name="Jansen J."/>
            <person name="Van den Hoogen J."/>
            <person name="Gungor B."/>
            <person name="Hartog M."/>
            <person name="Hontelez J."/>
            <person name="Verver J."/>
            <person name="Yang W.-C."/>
            <person name="Schijlen E."/>
            <person name="Repin R."/>
            <person name="Schilthuizen M."/>
            <person name="Schranz E."/>
            <person name="Heidstra R."/>
            <person name="Miyata K."/>
            <person name="Fedorova E."/>
            <person name="Kohlen W."/>
            <person name="Bisseling T."/>
            <person name="Smit S."/>
            <person name="Geurts R."/>
        </authorList>
    </citation>
    <scope>NUCLEOTIDE SEQUENCE [LARGE SCALE GENOMIC DNA]</scope>
    <source>
        <strain evidence="11">cv. WU1-14</strain>
    </source>
</reference>
<evidence type="ECO:0000256" key="5">
    <source>
        <dbReference type="ARBA" id="ARBA00022723"/>
    </source>
</evidence>
<dbReference type="InterPro" id="IPR003154">
    <property type="entry name" value="S1/P1nuclease"/>
</dbReference>
<dbReference type="OrthoDB" id="1728109at2759"/>
<keyword evidence="4" id="KW-0540">Nuclease</keyword>
<dbReference type="Gene3D" id="1.10.575.10">
    <property type="entry name" value="P1 Nuclease"/>
    <property type="match status" value="1"/>
</dbReference>
<dbReference type="GO" id="GO:0046872">
    <property type="term" value="F:metal ion binding"/>
    <property type="evidence" value="ECO:0007669"/>
    <property type="project" value="UniProtKB-KW"/>
</dbReference>
<evidence type="ECO:0000256" key="4">
    <source>
        <dbReference type="ARBA" id="ARBA00022722"/>
    </source>
</evidence>
<dbReference type="PANTHER" id="PTHR33146">
    <property type="entry name" value="ENDONUCLEASE 4"/>
    <property type="match status" value="1"/>
</dbReference>
<evidence type="ECO:0000256" key="8">
    <source>
        <dbReference type="ARBA" id="ARBA00023157"/>
    </source>
</evidence>
<evidence type="ECO:0000256" key="6">
    <source>
        <dbReference type="ARBA" id="ARBA00022759"/>
    </source>
</evidence>
<evidence type="ECO:0000256" key="9">
    <source>
        <dbReference type="ARBA" id="ARBA00023180"/>
    </source>
</evidence>
<dbReference type="PANTHER" id="PTHR33146:SF26">
    <property type="entry name" value="ENDONUCLEASE 4"/>
    <property type="match status" value="1"/>
</dbReference>
<accession>A0A2P5DCG2</accession>
<organism evidence="10 11">
    <name type="scientific">Parasponia andersonii</name>
    <name type="common">Sponia andersonii</name>
    <dbReference type="NCBI Taxonomy" id="3476"/>
    <lineage>
        <taxon>Eukaryota</taxon>
        <taxon>Viridiplantae</taxon>
        <taxon>Streptophyta</taxon>
        <taxon>Embryophyta</taxon>
        <taxon>Tracheophyta</taxon>
        <taxon>Spermatophyta</taxon>
        <taxon>Magnoliopsida</taxon>
        <taxon>eudicotyledons</taxon>
        <taxon>Gunneridae</taxon>
        <taxon>Pentapetalae</taxon>
        <taxon>rosids</taxon>
        <taxon>fabids</taxon>
        <taxon>Rosales</taxon>
        <taxon>Cannabaceae</taxon>
        <taxon>Parasponia</taxon>
    </lineage>
</organism>
<comment type="caution">
    <text evidence="10">The sequence shown here is derived from an EMBL/GenBank/DDBJ whole genome shotgun (WGS) entry which is preliminary data.</text>
</comment>
<comment type="similarity">
    <text evidence="2">Belongs to the nuclease type I family.</text>
</comment>
<dbReference type="Proteomes" id="UP000237105">
    <property type="component" value="Unassembled WGS sequence"/>
</dbReference>
<dbReference type="GO" id="GO:0004521">
    <property type="term" value="F:RNA endonuclease activity"/>
    <property type="evidence" value="ECO:0007669"/>
    <property type="project" value="UniProtKB-ARBA"/>
</dbReference>
<dbReference type="EMBL" id="JXTB01000047">
    <property type="protein sequence ID" value="PON70975.1"/>
    <property type="molecule type" value="Genomic_DNA"/>
</dbReference>
<dbReference type="InterPro" id="IPR008947">
    <property type="entry name" value="PLipase_C/P1_nuclease_dom_sf"/>
</dbReference>
<proteinExistence type="inferred from homology"/>
<gene>
    <name evidence="10" type="ORF">PanWU01x14_076850</name>
</gene>
<evidence type="ECO:0000256" key="3">
    <source>
        <dbReference type="ARBA" id="ARBA00012562"/>
    </source>
</evidence>
<keyword evidence="11" id="KW-1185">Reference proteome</keyword>
<protein>
    <recommendedName>
        <fullName evidence="3">Aspergillus nuclease S1</fullName>
        <ecNumber evidence="3">3.1.30.1</ecNumber>
    </recommendedName>
</protein>
<evidence type="ECO:0000256" key="1">
    <source>
        <dbReference type="ARBA" id="ARBA00000245"/>
    </source>
</evidence>
<dbReference type="EC" id="3.1.30.1" evidence="3"/>
<dbReference type="GO" id="GO:0000014">
    <property type="term" value="F:single-stranded DNA endodeoxyribonuclease activity"/>
    <property type="evidence" value="ECO:0007669"/>
    <property type="project" value="UniProtKB-ARBA"/>
</dbReference>
<dbReference type="SUPFAM" id="SSF48537">
    <property type="entry name" value="Phospholipase C/P1 nuclease"/>
    <property type="match status" value="1"/>
</dbReference>